<protein>
    <submittedName>
        <fullName evidence="1">Uncharacterized protein</fullName>
    </submittedName>
</protein>
<dbReference type="RefSeq" id="WP_003657709.1">
    <property type="nucleotide sequence ID" value="NZ_CP034663.1"/>
</dbReference>
<evidence type="ECO:0000313" key="2">
    <source>
        <dbReference type="Proteomes" id="UP000280228"/>
    </source>
</evidence>
<reference evidence="1 2" key="1">
    <citation type="submission" date="2018-12" db="EMBL/GenBank/DDBJ databases">
        <title>Persistence of Moraxella catarrhalis in Chronic Obstructive Pulmonary Disease and Regulation of the Hag/MID Adhesin.</title>
        <authorList>
            <person name="Murphy T."/>
            <person name="Zhao X."/>
            <person name="Vyas G."/>
            <person name="Aluvathingal J."/>
            <person name="Nadendla S."/>
            <person name="Tallon L."/>
            <person name="Tettelin H."/>
        </authorList>
    </citation>
    <scope>NUCLEOTIDE SEQUENCE [LARGE SCALE GENOMIC DNA]</scope>
    <source>
        <strain evidence="1 2">46P58B1</strain>
    </source>
</reference>
<dbReference type="Proteomes" id="UP000280228">
    <property type="component" value="Chromosome"/>
</dbReference>
<evidence type="ECO:0000313" key="1">
    <source>
        <dbReference type="EMBL" id="AZQ92718.1"/>
    </source>
</evidence>
<organism evidence="1 2">
    <name type="scientific">Moraxella catarrhalis</name>
    <name type="common">Branhamella catarrhalis</name>
    <dbReference type="NCBI Taxonomy" id="480"/>
    <lineage>
        <taxon>Bacteria</taxon>
        <taxon>Pseudomonadati</taxon>
        <taxon>Pseudomonadota</taxon>
        <taxon>Gammaproteobacteria</taxon>
        <taxon>Moraxellales</taxon>
        <taxon>Moraxellaceae</taxon>
        <taxon>Moraxella</taxon>
    </lineage>
</organism>
<sequence>MATVTATKYNPDIKAQYERLQQNGKCKIQALPKSGWFSLILNLLKFDLTLVCRDGIYALTWFWLYQKNKYKYLRSLYLISLLS</sequence>
<gene>
    <name evidence="1" type="ORF">EJK53_0824</name>
</gene>
<name>A0A3A9PZ31_MORCA</name>
<dbReference type="EMBL" id="CP034662">
    <property type="protein sequence ID" value="AZQ92718.1"/>
    <property type="molecule type" value="Genomic_DNA"/>
</dbReference>
<dbReference type="AlphaFoldDB" id="A0A3A9PZ31"/>
<accession>A0A3A9PZ31</accession>
<proteinExistence type="predicted"/>